<dbReference type="OMA" id="GSWRKQP"/>
<reference evidence="2" key="1">
    <citation type="submission" date="2025-08" db="UniProtKB">
        <authorList>
            <consortium name="Ensembl"/>
        </authorList>
    </citation>
    <scope>IDENTIFICATION</scope>
</reference>
<dbReference type="Ensembl" id="ENSMLET00000030235.1">
    <property type="protein sequence ID" value="ENSMLEP00000006969.1"/>
    <property type="gene ID" value="ENSMLEG00000027428.1"/>
</dbReference>
<feature type="region of interest" description="Disordered" evidence="1">
    <location>
        <begin position="1"/>
        <end position="27"/>
    </location>
</feature>
<evidence type="ECO:0000256" key="1">
    <source>
        <dbReference type="SAM" id="MobiDB-lite"/>
    </source>
</evidence>
<keyword evidence="3" id="KW-1185">Reference proteome</keyword>
<evidence type="ECO:0000313" key="2">
    <source>
        <dbReference type="Ensembl" id="ENSMLEP00000006969.1"/>
    </source>
</evidence>
<accession>A0A2K5XUJ3</accession>
<dbReference type="GeneTree" id="ENSGT00910000146992"/>
<evidence type="ECO:0000313" key="3">
    <source>
        <dbReference type="Proteomes" id="UP000233140"/>
    </source>
</evidence>
<name>A0A2K5XUJ3_MANLE</name>
<sequence>MSLSLGLGDLRPGSVRKQPQLNSSSSARVGKSLGAVRLPLGLRTLLFEYEIPGNWYRTNLEALQLAS</sequence>
<protein>
    <submittedName>
        <fullName evidence="2">Uncharacterized protein</fullName>
    </submittedName>
</protein>
<organism evidence="2 3">
    <name type="scientific">Mandrillus leucophaeus</name>
    <name type="common">Drill</name>
    <name type="synonym">Papio leucophaeus</name>
    <dbReference type="NCBI Taxonomy" id="9568"/>
    <lineage>
        <taxon>Eukaryota</taxon>
        <taxon>Metazoa</taxon>
        <taxon>Chordata</taxon>
        <taxon>Craniata</taxon>
        <taxon>Vertebrata</taxon>
        <taxon>Euteleostomi</taxon>
        <taxon>Mammalia</taxon>
        <taxon>Eutheria</taxon>
        <taxon>Euarchontoglires</taxon>
        <taxon>Primates</taxon>
        <taxon>Haplorrhini</taxon>
        <taxon>Catarrhini</taxon>
        <taxon>Cercopithecidae</taxon>
        <taxon>Cercopithecinae</taxon>
        <taxon>Mandrillus</taxon>
    </lineage>
</organism>
<dbReference type="AlphaFoldDB" id="A0A2K5XUJ3"/>
<feature type="compositionally biased region" description="Polar residues" evidence="1">
    <location>
        <begin position="17"/>
        <end position="27"/>
    </location>
</feature>
<reference evidence="2" key="2">
    <citation type="submission" date="2025-09" db="UniProtKB">
        <authorList>
            <consortium name="Ensembl"/>
        </authorList>
    </citation>
    <scope>IDENTIFICATION</scope>
</reference>
<dbReference type="Proteomes" id="UP000233140">
    <property type="component" value="Unassembled WGS sequence"/>
</dbReference>
<proteinExistence type="predicted"/>